<dbReference type="PIRSF" id="PIRSF000137">
    <property type="entry name" value="Alcohol_oxidase"/>
    <property type="match status" value="1"/>
</dbReference>
<dbReference type="GO" id="GO:0016614">
    <property type="term" value="F:oxidoreductase activity, acting on CH-OH group of donors"/>
    <property type="evidence" value="ECO:0007669"/>
    <property type="project" value="InterPro"/>
</dbReference>
<dbReference type="InterPro" id="IPR007867">
    <property type="entry name" value="GMC_OxRtase_C"/>
</dbReference>
<dbReference type="InterPro" id="IPR012132">
    <property type="entry name" value="GMC_OxRdtase"/>
</dbReference>
<dbReference type="PANTHER" id="PTHR11552">
    <property type="entry name" value="GLUCOSE-METHANOL-CHOLINE GMC OXIDOREDUCTASE"/>
    <property type="match status" value="1"/>
</dbReference>
<dbReference type="EMBL" id="ML979135">
    <property type="protein sequence ID" value="KAF1916657.1"/>
    <property type="molecule type" value="Genomic_DNA"/>
</dbReference>
<proteinExistence type="inferred from homology"/>
<evidence type="ECO:0000256" key="5">
    <source>
        <dbReference type="PIRSR" id="PIRSR000137-1"/>
    </source>
</evidence>
<evidence type="ECO:0000259" key="7">
    <source>
        <dbReference type="PROSITE" id="PS00624"/>
    </source>
</evidence>
<dbReference type="PROSITE" id="PS00624">
    <property type="entry name" value="GMC_OXRED_2"/>
    <property type="match status" value="1"/>
</dbReference>
<dbReference type="Proteomes" id="UP000800096">
    <property type="component" value="Unassembled WGS sequence"/>
</dbReference>
<dbReference type="InterPro" id="IPR000172">
    <property type="entry name" value="GMC_OxRdtase_N"/>
</dbReference>
<comment type="cofactor">
    <cofactor evidence="1 6">
        <name>FAD</name>
        <dbReference type="ChEBI" id="CHEBI:57692"/>
    </cofactor>
</comment>
<evidence type="ECO:0000313" key="9">
    <source>
        <dbReference type="Proteomes" id="UP000800096"/>
    </source>
</evidence>
<evidence type="ECO:0000256" key="3">
    <source>
        <dbReference type="ARBA" id="ARBA00022630"/>
    </source>
</evidence>
<dbReference type="Pfam" id="PF05199">
    <property type="entry name" value="GMC_oxred_C"/>
    <property type="match status" value="1"/>
</dbReference>
<dbReference type="SUPFAM" id="SSF51905">
    <property type="entry name" value="FAD/NAD(P)-binding domain"/>
    <property type="match status" value="1"/>
</dbReference>
<feature type="active site" description="Proton donor" evidence="5">
    <location>
        <position position="518"/>
    </location>
</feature>
<evidence type="ECO:0000256" key="4">
    <source>
        <dbReference type="ARBA" id="ARBA00022827"/>
    </source>
</evidence>
<evidence type="ECO:0000256" key="2">
    <source>
        <dbReference type="ARBA" id="ARBA00010790"/>
    </source>
</evidence>
<dbReference type="Gene3D" id="3.50.50.60">
    <property type="entry name" value="FAD/NAD(P)-binding domain"/>
    <property type="match status" value="1"/>
</dbReference>
<accession>A0A6A5QRP8</accession>
<dbReference type="PROSITE" id="PS51257">
    <property type="entry name" value="PROKAR_LIPOPROTEIN"/>
    <property type="match status" value="1"/>
</dbReference>
<evidence type="ECO:0000256" key="1">
    <source>
        <dbReference type="ARBA" id="ARBA00001974"/>
    </source>
</evidence>
<feature type="binding site" evidence="6">
    <location>
        <begin position="24"/>
        <end position="25"/>
    </location>
    <ligand>
        <name>FAD</name>
        <dbReference type="ChEBI" id="CHEBI:57692"/>
    </ligand>
</feature>
<protein>
    <submittedName>
        <fullName evidence="8">GMC oxidoreductase-domain-containing protein</fullName>
    </submittedName>
</protein>
<reference evidence="8" key="1">
    <citation type="journal article" date="2020" name="Stud. Mycol.">
        <title>101 Dothideomycetes genomes: a test case for predicting lifestyles and emergence of pathogens.</title>
        <authorList>
            <person name="Haridas S."/>
            <person name="Albert R."/>
            <person name="Binder M."/>
            <person name="Bloem J."/>
            <person name="Labutti K."/>
            <person name="Salamov A."/>
            <person name="Andreopoulos B."/>
            <person name="Baker S."/>
            <person name="Barry K."/>
            <person name="Bills G."/>
            <person name="Bluhm B."/>
            <person name="Cannon C."/>
            <person name="Castanera R."/>
            <person name="Culley D."/>
            <person name="Daum C."/>
            <person name="Ezra D."/>
            <person name="Gonzalez J."/>
            <person name="Henrissat B."/>
            <person name="Kuo A."/>
            <person name="Liang C."/>
            <person name="Lipzen A."/>
            <person name="Lutzoni F."/>
            <person name="Magnuson J."/>
            <person name="Mondo S."/>
            <person name="Nolan M."/>
            <person name="Ohm R."/>
            <person name="Pangilinan J."/>
            <person name="Park H.-J."/>
            <person name="Ramirez L."/>
            <person name="Alfaro M."/>
            <person name="Sun H."/>
            <person name="Tritt A."/>
            <person name="Yoshinaga Y."/>
            <person name="Zwiers L.-H."/>
            <person name="Turgeon B."/>
            <person name="Goodwin S."/>
            <person name="Spatafora J."/>
            <person name="Crous P."/>
            <person name="Grigoriev I."/>
        </authorList>
    </citation>
    <scope>NUCLEOTIDE SEQUENCE</scope>
    <source>
        <strain evidence="8">HMLAC05119</strain>
    </source>
</reference>
<dbReference type="InterPro" id="IPR036188">
    <property type="entry name" value="FAD/NAD-bd_sf"/>
</dbReference>
<evidence type="ECO:0000313" key="8">
    <source>
        <dbReference type="EMBL" id="KAF1916657.1"/>
    </source>
</evidence>
<dbReference type="SUPFAM" id="SSF54373">
    <property type="entry name" value="FAD-linked reductases, C-terminal domain"/>
    <property type="match status" value="1"/>
</dbReference>
<feature type="binding site" evidence="6">
    <location>
        <position position="231"/>
    </location>
    <ligand>
        <name>FAD</name>
        <dbReference type="ChEBI" id="CHEBI:57692"/>
    </ligand>
</feature>
<keyword evidence="3" id="KW-0285">Flavoprotein</keyword>
<feature type="domain" description="Glucose-methanol-choline oxidoreductase N-terminal" evidence="7">
    <location>
        <begin position="273"/>
        <end position="287"/>
    </location>
</feature>
<dbReference type="PANTHER" id="PTHR11552:SF147">
    <property type="entry name" value="CHOLINE DEHYDROGENASE, MITOCHONDRIAL"/>
    <property type="match status" value="1"/>
</dbReference>
<dbReference type="Pfam" id="PF00732">
    <property type="entry name" value="GMC_oxred_N"/>
    <property type="match status" value="1"/>
</dbReference>
<name>A0A6A5QRP8_AMPQU</name>
<organism evidence="8 9">
    <name type="scientific">Ampelomyces quisqualis</name>
    <name type="common">Powdery mildew agent</name>
    <dbReference type="NCBI Taxonomy" id="50730"/>
    <lineage>
        <taxon>Eukaryota</taxon>
        <taxon>Fungi</taxon>
        <taxon>Dikarya</taxon>
        <taxon>Ascomycota</taxon>
        <taxon>Pezizomycotina</taxon>
        <taxon>Dothideomycetes</taxon>
        <taxon>Pleosporomycetidae</taxon>
        <taxon>Pleosporales</taxon>
        <taxon>Pleosporineae</taxon>
        <taxon>Phaeosphaeriaceae</taxon>
        <taxon>Ampelomyces</taxon>
    </lineage>
</organism>
<evidence type="ECO:0000256" key="6">
    <source>
        <dbReference type="PIRSR" id="PIRSR000137-2"/>
    </source>
</evidence>
<keyword evidence="4 6" id="KW-0274">FAD</keyword>
<dbReference type="OrthoDB" id="269227at2759"/>
<keyword evidence="9" id="KW-1185">Reference proteome</keyword>
<comment type="similarity">
    <text evidence="2">Belongs to the GMC oxidoreductase family.</text>
</comment>
<dbReference type="AlphaFoldDB" id="A0A6A5QRP8"/>
<gene>
    <name evidence="8" type="ORF">BDU57DRAFT_497492</name>
</gene>
<sequence>MSLERVDSVDPADVYDYIICGGGTSGCVIAGRLAEDLDAKILLLEAGPDNADLENVHMAGGWSKNFDSETDWNIVTEPMEGVDNRRVNCSRGRFLGGSSGVNGTLCIRGTKQDYDDWELDEWTGDKMFEYMNKSESFHKKDWHKPNDKCHGTSGPLHIEPHDLAPISERVKQSLVDAGLTYSPDMFSTGESPHGCGDVPRTVHKGIRSTAADYITKNNRRENITILTSVTVDKILFTQSGSSTEPTATSVSTISKSGIKFDYMARKEIIITAGAYCSPPLLMRSGIGPKEQLAKHNIPLVVDAPGVGANLQDHVLCFTFYEVNQPNLTNDYLAYHDNAIATTLKQYQEEKSGILSTFPFGIFGYARLDERLADSELWKNAPRQEGRDPMGLTRQQPNIEFWNTELYGGPKQYADFPVDHKHAFAMCTLLFNQHSRGSVTLASSDPLKNPVVDHAYLKDPLDMLVLSEGVRFGNEIITRGAGTRDVIAGSWPADLSHHKFTTREDWEPHVRQHATTCYHAAGSVRMGKADDEMAVLDQELKVKGVRGLRVADVSVLPRVNNGHTQMVAYGIGEGAAEMIKRDGNKLLKLTEQVESLKI</sequence>
<dbReference type="Gene3D" id="3.30.560.10">
    <property type="entry name" value="Glucose Oxidase, domain 3"/>
    <property type="match status" value="1"/>
</dbReference>
<dbReference type="GO" id="GO:0050660">
    <property type="term" value="F:flavin adenine dinucleotide binding"/>
    <property type="evidence" value="ECO:0007669"/>
    <property type="project" value="InterPro"/>
</dbReference>
<feature type="active site" description="Proton acceptor" evidence="5">
    <location>
        <position position="562"/>
    </location>
</feature>